<dbReference type="InterPro" id="IPR031656">
    <property type="entry name" value="DAO_C"/>
</dbReference>
<dbReference type="SUPFAM" id="SSF51905">
    <property type="entry name" value="FAD/NAD(P)-binding domain"/>
    <property type="match status" value="1"/>
</dbReference>
<feature type="domain" description="FAD dependent oxidoreductase" evidence="7">
    <location>
        <begin position="9"/>
        <end position="330"/>
    </location>
</feature>
<proteinExistence type="inferred from homology"/>
<gene>
    <name evidence="9" type="primary">glpD</name>
    <name evidence="9" type="ORF">ABS311_05320</name>
</gene>
<evidence type="ECO:0000313" key="10">
    <source>
        <dbReference type="Proteomes" id="UP001467690"/>
    </source>
</evidence>
<dbReference type="NCBIfam" id="NF008899">
    <property type="entry name" value="PRK12266.1"/>
    <property type="match status" value="1"/>
</dbReference>
<evidence type="ECO:0000259" key="7">
    <source>
        <dbReference type="Pfam" id="PF01266"/>
    </source>
</evidence>
<dbReference type="Proteomes" id="UP001467690">
    <property type="component" value="Unassembled WGS sequence"/>
</dbReference>
<keyword evidence="5 6" id="KW-0560">Oxidoreductase</keyword>
<keyword evidence="3 6" id="KW-0285">Flavoprotein</keyword>
<dbReference type="GO" id="GO:0004368">
    <property type="term" value="F:glycerol-3-phosphate dehydrogenase (quinone) activity"/>
    <property type="evidence" value="ECO:0007669"/>
    <property type="project" value="UniProtKB-EC"/>
</dbReference>
<dbReference type="EMBL" id="JBELOE010000102">
    <property type="protein sequence ID" value="MER2491300.1"/>
    <property type="molecule type" value="Genomic_DNA"/>
</dbReference>
<dbReference type="Gene3D" id="1.10.8.870">
    <property type="entry name" value="Alpha-glycerophosphate oxidase, cap domain"/>
    <property type="match status" value="1"/>
</dbReference>
<evidence type="ECO:0000256" key="2">
    <source>
        <dbReference type="ARBA" id="ARBA00007330"/>
    </source>
</evidence>
<dbReference type="PANTHER" id="PTHR11985">
    <property type="entry name" value="GLYCEROL-3-PHOSPHATE DEHYDROGENASE"/>
    <property type="match status" value="1"/>
</dbReference>
<dbReference type="RefSeq" id="WP_350400958.1">
    <property type="nucleotide sequence ID" value="NZ_JBELOE010000102.1"/>
</dbReference>
<accession>A0ABV1REW5</accession>
<dbReference type="NCBIfam" id="NF009906">
    <property type="entry name" value="PRK13369.1"/>
    <property type="match status" value="1"/>
</dbReference>
<dbReference type="Gene3D" id="6.10.250.1890">
    <property type="match status" value="1"/>
</dbReference>
<evidence type="ECO:0000313" key="9">
    <source>
        <dbReference type="EMBL" id="MER2491300.1"/>
    </source>
</evidence>
<dbReference type="InterPro" id="IPR000447">
    <property type="entry name" value="G3P_DH_FAD-dep"/>
</dbReference>
<dbReference type="InterPro" id="IPR038299">
    <property type="entry name" value="DAO_C_sf"/>
</dbReference>
<evidence type="ECO:0000259" key="8">
    <source>
        <dbReference type="Pfam" id="PF16901"/>
    </source>
</evidence>
<protein>
    <recommendedName>
        <fullName evidence="6">Glycerol-3-phosphate dehydrogenase</fullName>
        <ecNumber evidence="6">1.1.5.3</ecNumber>
    </recommendedName>
</protein>
<feature type="domain" description="Alpha-glycerophosphate oxidase C-terminal" evidence="8">
    <location>
        <begin position="401"/>
        <end position="497"/>
    </location>
</feature>
<evidence type="ECO:0000256" key="6">
    <source>
        <dbReference type="RuleBase" id="RU361217"/>
    </source>
</evidence>
<comment type="catalytic activity">
    <reaction evidence="6">
        <text>a quinone + sn-glycerol 3-phosphate = dihydroxyacetone phosphate + a quinol</text>
        <dbReference type="Rhea" id="RHEA:18977"/>
        <dbReference type="ChEBI" id="CHEBI:24646"/>
        <dbReference type="ChEBI" id="CHEBI:57597"/>
        <dbReference type="ChEBI" id="CHEBI:57642"/>
        <dbReference type="ChEBI" id="CHEBI:132124"/>
        <dbReference type="EC" id="1.1.5.3"/>
    </reaction>
</comment>
<name>A0ABV1REW5_9ALTE</name>
<dbReference type="Gene3D" id="3.50.50.60">
    <property type="entry name" value="FAD/NAD(P)-binding domain"/>
    <property type="match status" value="1"/>
</dbReference>
<dbReference type="Pfam" id="PF01266">
    <property type="entry name" value="DAO"/>
    <property type="match status" value="1"/>
</dbReference>
<evidence type="ECO:0000256" key="3">
    <source>
        <dbReference type="ARBA" id="ARBA00022630"/>
    </source>
</evidence>
<dbReference type="EC" id="1.1.5.3" evidence="6"/>
<keyword evidence="4" id="KW-0274">FAD</keyword>
<comment type="cofactor">
    <cofactor evidence="1 6">
        <name>FAD</name>
        <dbReference type="ChEBI" id="CHEBI:57692"/>
    </cofactor>
</comment>
<keyword evidence="10" id="KW-1185">Reference proteome</keyword>
<comment type="caution">
    <text evidence="9">The sequence shown here is derived from an EMBL/GenBank/DDBJ whole genome shotgun (WGS) entry which is preliminary data.</text>
</comment>
<dbReference type="InterPro" id="IPR006076">
    <property type="entry name" value="FAD-dep_OxRdtase"/>
</dbReference>
<comment type="similarity">
    <text evidence="2 6">Belongs to the FAD-dependent glycerol-3-phosphate dehydrogenase family.</text>
</comment>
<evidence type="ECO:0000256" key="4">
    <source>
        <dbReference type="ARBA" id="ARBA00022827"/>
    </source>
</evidence>
<organism evidence="9 10">
    <name type="scientific">Catenovulum sediminis</name>
    <dbReference type="NCBI Taxonomy" id="1740262"/>
    <lineage>
        <taxon>Bacteria</taxon>
        <taxon>Pseudomonadati</taxon>
        <taxon>Pseudomonadota</taxon>
        <taxon>Gammaproteobacteria</taxon>
        <taxon>Alteromonadales</taxon>
        <taxon>Alteromonadaceae</taxon>
        <taxon>Catenovulum</taxon>
    </lineage>
</organism>
<evidence type="ECO:0000256" key="1">
    <source>
        <dbReference type="ARBA" id="ARBA00001974"/>
    </source>
</evidence>
<dbReference type="Pfam" id="PF16901">
    <property type="entry name" value="DAO_C"/>
    <property type="match status" value="1"/>
</dbReference>
<dbReference type="InterPro" id="IPR036188">
    <property type="entry name" value="FAD/NAD-bd_sf"/>
</dbReference>
<dbReference type="PANTHER" id="PTHR11985:SF15">
    <property type="entry name" value="GLYCEROL-3-PHOSPHATE DEHYDROGENASE, MITOCHONDRIAL"/>
    <property type="match status" value="1"/>
</dbReference>
<dbReference type="PROSITE" id="PS00978">
    <property type="entry name" value="FAD_G3PDH_2"/>
    <property type="match status" value="1"/>
</dbReference>
<reference evidence="9 10" key="1">
    <citation type="submission" date="2024-06" db="EMBL/GenBank/DDBJ databases">
        <authorList>
            <person name="Chen R.Y."/>
        </authorList>
    </citation>
    <scope>NUCLEOTIDE SEQUENCE [LARGE SCALE GENOMIC DNA]</scope>
    <source>
        <strain evidence="9 10">D2</strain>
    </source>
</reference>
<dbReference type="PRINTS" id="PR01001">
    <property type="entry name" value="FADG3PDH"/>
</dbReference>
<evidence type="ECO:0000256" key="5">
    <source>
        <dbReference type="ARBA" id="ARBA00023002"/>
    </source>
</evidence>
<dbReference type="PROSITE" id="PS00977">
    <property type="entry name" value="FAD_G3PDH_1"/>
    <property type="match status" value="1"/>
</dbReference>
<sequence>MDKQQEECDVLVIGGGINGVGIANDAAGRGLKVLLCEQNDLASATSSASSKLIHGGLRYLEHCEFALVRSALQEREILLQNAPHIISPLRFILPHQSHLRPAWLIRLGLFLYDHLSKRKNFNGSRYIKFDQDSPLANEITAGFEYSDAWVDDARLVVLNAMAARQKGAQIFTQTRCIEARRITDKNGWQVKLQSNSKTNLVTTVKCKTIVNAAGPWVESLFTGVFPLNAPSHIRLVKGSHIVVPKIHDDPQAYILQNADKRIVFVIPYLKNYSLIGTTDIDFQGDPANVSIESAESEYLVNVCNTYFKHKIHVSDIVHSYSGVRPLVDGQNKHAQSASRGYSLFLQNIGSQNIGSQNIDQDHQNVAPLLSVYGGKITTYRKLAQKAVDKLKPYLSAAVAASQTLHENLPGGDFSCKQQLTAELNRRYDWLPKPLIERFVSSYGTLSFKILNGKLSISDLGLQFSDYFYQAEVDYLIAHEWAKTLDDILWRRTKLGLQITHIEKQKLADYIRSKDI</sequence>
<dbReference type="Gene3D" id="3.30.9.10">
    <property type="entry name" value="D-Amino Acid Oxidase, subunit A, domain 2"/>
    <property type="match status" value="1"/>
</dbReference>